<gene>
    <name evidence="2" type="ORF">BCR42DRAFT_412853</name>
</gene>
<accession>A0A1X2IK63</accession>
<comment type="caution">
    <text evidence="2">The sequence shown here is derived from an EMBL/GenBank/DDBJ whole genome shotgun (WGS) entry which is preliminary data.</text>
</comment>
<proteinExistence type="predicted"/>
<feature type="signal peptide" evidence="1">
    <location>
        <begin position="1"/>
        <end position="28"/>
    </location>
</feature>
<evidence type="ECO:0008006" key="4">
    <source>
        <dbReference type="Google" id="ProtNLM"/>
    </source>
</evidence>
<evidence type="ECO:0000256" key="1">
    <source>
        <dbReference type="SAM" id="SignalP"/>
    </source>
</evidence>
<keyword evidence="1" id="KW-0732">Signal</keyword>
<sequence>MKHKDISFGLTLSFTLILAHLFVSPTFASCPNYLFHSSQFILLPFPTLFCHRLKPFYTPSQIQVESCSFIISSWAKQQKRKISNSSFFFSSFYFSQLWPHGGF</sequence>
<name>A0A1X2IK63_9FUNG</name>
<reference evidence="2 3" key="1">
    <citation type="submission" date="2016-07" db="EMBL/GenBank/DDBJ databases">
        <title>Pervasive Adenine N6-methylation of Active Genes in Fungi.</title>
        <authorList>
            <consortium name="DOE Joint Genome Institute"/>
            <person name="Mondo S.J."/>
            <person name="Dannebaum R.O."/>
            <person name="Kuo R.C."/>
            <person name="Labutti K."/>
            <person name="Haridas S."/>
            <person name="Kuo A."/>
            <person name="Salamov A."/>
            <person name="Ahrendt S.R."/>
            <person name="Lipzen A."/>
            <person name="Sullivan W."/>
            <person name="Andreopoulos W.B."/>
            <person name="Clum A."/>
            <person name="Lindquist E."/>
            <person name="Daum C."/>
            <person name="Ramamoorthy G.K."/>
            <person name="Gryganskyi A."/>
            <person name="Culley D."/>
            <person name="Magnuson J.K."/>
            <person name="James T.Y."/>
            <person name="O'Malley M.A."/>
            <person name="Stajich J.E."/>
            <person name="Spatafora J.W."/>
            <person name="Visel A."/>
            <person name="Grigoriev I.V."/>
        </authorList>
    </citation>
    <scope>NUCLEOTIDE SEQUENCE [LARGE SCALE GENOMIC DNA]</scope>
    <source>
        <strain evidence="2 3">NRRL 1336</strain>
    </source>
</reference>
<organism evidence="2 3">
    <name type="scientific">Absidia repens</name>
    <dbReference type="NCBI Taxonomy" id="90262"/>
    <lineage>
        <taxon>Eukaryota</taxon>
        <taxon>Fungi</taxon>
        <taxon>Fungi incertae sedis</taxon>
        <taxon>Mucoromycota</taxon>
        <taxon>Mucoromycotina</taxon>
        <taxon>Mucoromycetes</taxon>
        <taxon>Mucorales</taxon>
        <taxon>Cunninghamellaceae</taxon>
        <taxon>Absidia</taxon>
    </lineage>
</organism>
<dbReference type="EMBL" id="MCGE01000009">
    <property type="protein sequence ID" value="ORZ17961.1"/>
    <property type="molecule type" value="Genomic_DNA"/>
</dbReference>
<evidence type="ECO:0000313" key="3">
    <source>
        <dbReference type="Proteomes" id="UP000193560"/>
    </source>
</evidence>
<dbReference type="PROSITE" id="PS51257">
    <property type="entry name" value="PROKAR_LIPOPROTEIN"/>
    <property type="match status" value="1"/>
</dbReference>
<evidence type="ECO:0000313" key="2">
    <source>
        <dbReference type="EMBL" id="ORZ17961.1"/>
    </source>
</evidence>
<protein>
    <recommendedName>
        <fullName evidence="4">Secreted protein</fullName>
    </recommendedName>
</protein>
<feature type="chain" id="PRO_5012733275" description="Secreted protein" evidence="1">
    <location>
        <begin position="29"/>
        <end position="103"/>
    </location>
</feature>
<dbReference type="Proteomes" id="UP000193560">
    <property type="component" value="Unassembled WGS sequence"/>
</dbReference>
<keyword evidence="3" id="KW-1185">Reference proteome</keyword>
<dbReference type="AlphaFoldDB" id="A0A1X2IK63"/>